<proteinExistence type="predicted"/>
<gene>
    <name evidence="6" type="ORF">B1B_14333</name>
</gene>
<dbReference type="AlphaFoldDB" id="T0Z9Z7"/>
<feature type="region of interest" description="Disordered" evidence="4">
    <location>
        <begin position="142"/>
        <end position="162"/>
    </location>
</feature>
<protein>
    <submittedName>
        <fullName evidence="6">DNA mismatch repair protein mutS</fullName>
    </submittedName>
</protein>
<evidence type="ECO:0000256" key="3">
    <source>
        <dbReference type="ARBA" id="ARBA00023125"/>
    </source>
</evidence>
<evidence type="ECO:0000259" key="5">
    <source>
        <dbReference type="SMART" id="SM00534"/>
    </source>
</evidence>
<dbReference type="Pfam" id="PF00488">
    <property type="entry name" value="MutS_V"/>
    <property type="match status" value="1"/>
</dbReference>
<accession>T0Z9Z7</accession>
<dbReference type="GO" id="GO:0140664">
    <property type="term" value="F:ATP-dependent DNA damage sensor activity"/>
    <property type="evidence" value="ECO:0007669"/>
    <property type="project" value="InterPro"/>
</dbReference>
<dbReference type="SMART" id="SM00534">
    <property type="entry name" value="MUTSac"/>
    <property type="match status" value="1"/>
</dbReference>
<keyword evidence="3" id="KW-0238">DNA-binding</keyword>
<dbReference type="GO" id="GO:0006298">
    <property type="term" value="P:mismatch repair"/>
    <property type="evidence" value="ECO:0007669"/>
    <property type="project" value="InterPro"/>
</dbReference>
<reference evidence="6" key="1">
    <citation type="submission" date="2013-08" db="EMBL/GenBank/DDBJ databases">
        <authorList>
            <person name="Mendez C."/>
            <person name="Richter M."/>
            <person name="Ferrer M."/>
            <person name="Sanchez J."/>
        </authorList>
    </citation>
    <scope>NUCLEOTIDE SEQUENCE</scope>
</reference>
<dbReference type="PANTHER" id="PTHR11361:SF34">
    <property type="entry name" value="DNA MISMATCH REPAIR PROTEIN MSH1, MITOCHONDRIAL"/>
    <property type="match status" value="1"/>
</dbReference>
<feature type="non-terminal residue" evidence="6">
    <location>
        <position position="1"/>
    </location>
</feature>
<evidence type="ECO:0000256" key="1">
    <source>
        <dbReference type="ARBA" id="ARBA00022741"/>
    </source>
</evidence>
<evidence type="ECO:0000313" key="6">
    <source>
        <dbReference type="EMBL" id="EQD41873.1"/>
    </source>
</evidence>
<dbReference type="SUPFAM" id="SSF52540">
    <property type="entry name" value="P-loop containing nucleoside triphosphate hydrolases"/>
    <property type="match status" value="1"/>
</dbReference>
<dbReference type="Gene3D" id="3.40.50.300">
    <property type="entry name" value="P-loop containing nucleotide triphosphate hydrolases"/>
    <property type="match status" value="1"/>
</dbReference>
<dbReference type="GO" id="GO:0030983">
    <property type="term" value="F:mismatched DNA binding"/>
    <property type="evidence" value="ECO:0007669"/>
    <property type="project" value="InterPro"/>
</dbReference>
<evidence type="ECO:0000256" key="2">
    <source>
        <dbReference type="ARBA" id="ARBA00022840"/>
    </source>
</evidence>
<comment type="caution">
    <text evidence="6">The sequence shown here is derived from an EMBL/GenBank/DDBJ whole genome shotgun (WGS) entry which is preliminary data.</text>
</comment>
<dbReference type="GO" id="GO:0005524">
    <property type="term" value="F:ATP binding"/>
    <property type="evidence" value="ECO:0007669"/>
    <property type="project" value="UniProtKB-KW"/>
</dbReference>
<keyword evidence="2" id="KW-0067">ATP-binding</keyword>
<dbReference type="InterPro" id="IPR000432">
    <property type="entry name" value="DNA_mismatch_repair_MutS_C"/>
</dbReference>
<name>T0Z9Z7_9ZZZZ</name>
<reference evidence="6" key="2">
    <citation type="journal article" date="2014" name="ISME J.">
        <title>Microbial stratification in low pH oxic and suboxic macroscopic growths along an acid mine drainage.</title>
        <authorList>
            <person name="Mendez-Garcia C."/>
            <person name="Mesa V."/>
            <person name="Sprenger R.R."/>
            <person name="Richter M."/>
            <person name="Diez M.S."/>
            <person name="Solano J."/>
            <person name="Bargiela R."/>
            <person name="Golyshina O.V."/>
            <person name="Manteca A."/>
            <person name="Ramos J.L."/>
            <person name="Gallego J.R."/>
            <person name="Llorente I."/>
            <person name="Martins Dos Santos V.A."/>
            <person name="Jensen O.N."/>
            <person name="Pelaez A.I."/>
            <person name="Sanchez J."/>
            <person name="Ferrer M."/>
        </authorList>
    </citation>
    <scope>NUCLEOTIDE SEQUENCE</scope>
</reference>
<dbReference type="InterPro" id="IPR027417">
    <property type="entry name" value="P-loop_NTPase"/>
</dbReference>
<dbReference type="PANTHER" id="PTHR11361">
    <property type="entry name" value="DNA MISMATCH REPAIR PROTEIN MUTS FAMILY MEMBER"/>
    <property type="match status" value="1"/>
</dbReference>
<sequence length="162" mass="17818">YLHDDVRCRTIVATHYYGLAAKVESLPGGRNAHLAVKEERGGIVFLRTLLPGATDKSYGLHVAELAGLPPKILQEARKLLRNRDAPGERGEGSPTPRRAIQSVLWTDADHEQGREMLDELKALKPAGITPLEALAWLTRWRQRLDGTPSPPTDGSNEKAAQD</sequence>
<feature type="domain" description="DNA mismatch repair proteins mutS family" evidence="5">
    <location>
        <begin position="1"/>
        <end position="81"/>
    </location>
</feature>
<dbReference type="EMBL" id="AUZY01009482">
    <property type="protein sequence ID" value="EQD41873.1"/>
    <property type="molecule type" value="Genomic_DNA"/>
</dbReference>
<dbReference type="InterPro" id="IPR045076">
    <property type="entry name" value="MutS"/>
</dbReference>
<organism evidence="6">
    <name type="scientific">mine drainage metagenome</name>
    <dbReference type="NCBI Taxonomy" id="410659"/>
    <lineage>
        <taxon>unclassified sequences</taxon>
        <taxon>metagenomes</taxon>
        <taxon>ecological metagenomes</taxon>
    </lineage>
</organism>
<evidence type="ECO:0000256" key="4">
    <source>
        <dbReference type="SAM" id="MobiDB-lite"/>
    </source>
</evidence>
<keyword evidence="1" id="KW-0547">Nucleotide-binding</keyword>